<dbReference type="SUPFAM" id="SSF53756">
    <property type="entry name" value="UDP-Glycosyltransferase/glycogen phosphorylase"/>
    <property type="match status" value="1"/>
</dbReference>
<keyword evidence="10" id="KW-1185">Reference proteome</keyword>
<dbReference type="Gene3D" id="3.40.50.2000">
    <property type="entry name" value="Glycogen Phosphorylase B"/>
    <property type="match status" value="1"/>
</dbReference>
<proteinExistence type="inferred from homology"/>
<sequence length="433" mass="48458">MFALLFYRILLLSLLPIVLIALLLRSKNNKQYRQRISERLGFISNSIKPDGIVVHAASVGEVLALKPFINELLTNYPALAITVTTFTPTGSAQVKKLFGNSVQHCYLPLDIFPCTWLFLQRVKPQLVIFMETELWPNLIAQCHHKKIKLLLINGRLSKKSLHSYSKLKALITPCLQRFDTILTQSQQNLAHFIQLGARSEQCLNSGNVKFDISINDELAQKQTELAQYISNHRKTWIVASTHQGDEKLALLAFTKILAHFPQLLLVLVPRHPERFQSVAEQCQKQGFSTIKRSDKKVINDENIWLLDSLGELMATFALGDIITMGGSFSGSIGGHNPLEPALFKKPIIVGNDMSNFAEVMQQMQHENGIVQLKTPATTTSIDEQADELANSVIKLLSAPEQQHILGQHAYNVVLANQGATQTTLQQVQSLLNQ</sequence>
<keyword evidence="7" id="KW-0448">Lipopolysaccharide biosynthesis</keyword>
<dbReference type="NCBIfam" id="NF004388">
    <property type="entry name" value="PRK05749.1-4"/>
    <property type="match status" value="1"/>
</dbReference>
<protein>
    <recommendedName>
        <fullName evidence="3 7">3-deoxy-D-manno-octulosonic acid transferase</fullName>
        <shortName evidence="7">Kdo transferase</shortName>
        <ecNumber evidence="2 7">2.4.99.12</ecNumber>
    </recommendedName>
    <alternativeName>
        <fullName evidence="5 7">Lipid IV(A) 3-deoxy-D-manno-octulosonic acid transferase</fullName>
    </alternativeName>
</protein>
<dbReference type="InterPro" id="IPR039901">
    <property type="entry name" value="Kdotransferase"/>
</dbReference>
<dbReference type="EC" id="2.4.99.12" evidence="2 7"/>
<feature type="domain" description="3-deoxy-D-manno-octulosonic-acid transferase N-terminal" evidence="8">
    <location>
        <begin position="34"/>
        <end position="212"/>
    </location>
</feature>
<evidence type="ECO:0000313" key="10">
    <source>
        <dbReference type="Proteomes" id="UP001500021"/>
    </source>
</evidence>
<evidence type="ECO:0000256" key="7">
    <source>
        <dbReference type="RuleBase" id="RU365103"/>
    </source>
</evidence>
<dbReference type="Gene3D" id="3.40.50.11720">
    <property type="entry name" value="3-Deoxy-D-manno-octulosonic-acid transferase, N-terminal domain"/>
    <property type="match status" value="1"/>
</dbReference>
<evidence type="ECO:0000256" key="6">
    <source>
        <dbReference type="ARBA" id="ARBA00049183"/>
    </source>
</evidence>
<evidence type="ECO:0000256" key="3">
    <source>
        <dbReference type="ARBA" id="ARBA00019077"/>
    </source>
</evidence>
<comment type="catalytic activity">
    <reaction evidence="6 7">
        <text>lipid IVA (E. coli) + CMP-3-deoxy-beta-D-manno-octulosonate = alpha-Kdo-(2-&gt;6)-lipid IVA (E. coli) + CMP + H(+)</text>
        <dbReference type="Rhea" id="RHEA:28066"/>
        <dbReference type="ChEBI" id="CHEBI:15378"/>
        <dbReference type="ChEBI" id="CHEBI:58603"/>
        <dbReference type="ChEBI" id="CHEBI:60364"/>
        <dbReference type="ChEBI" id="CHEBI:60377"/>
        <dbReference type="ChEBI" id="CHEBI:85987"/>
        <dbReference type="EC" id="2.4.99.12"/>
    </reaction>
</comment>
<dbReference type="InterPro" id="IPR038107">
    <property type="entry name" value="Glycos_transf_N_sf"/>
</dbReference>
<keyword evidence="7" id="KW-1003">Cell membrane</keyword>
<reference evidence="10" key="1">
    <citation type="journal article" date="2019" name="Int. J. Syst. Evol. Microbiol.">
        <title>The Global Catalogue of Microorganisms (GCM) 10K type strain sequencing project: providing services to taxonomists for standard genome sequencing and annotation.</title>
        <authorList>
            <consortium name="The Broad Institute Genomics Platform"/>
            <consortium name="The Broad Institute Genome Sequencing Center for Infectious Disease"/>
            <person name="Wu L."/>
            <person name="Ma J."/>
        </authorList>
    </citation>
    <scope>NUCLEOTIDE SEQUENCE [LARGE SCALE GENOMIC DNA]</scope>
    <source>
        <strain evidence="10">JCM 15608</strain>
    </source>
</reference>
<evidence type="ECO:0000256" key="4">
    <source>
        <dbReference type="ARBA" id="ARBA00022679"/>
    </source>
</evidence>
<gene>
    <name evidence="9" type="primary">waaA</name>
    <name evidence="9" type="ORF">GCM10009111_07680</name>
</gene>
<accession>A0ABP3WGG6</accession>
<dbReference type="GO" id="GO:0016740">
    <property type="term" value="F:transferase activity"/>
    <property type="evidence" value="ECO:0007669"/>
    <property type="project" value="UniProtKB-KW"/>
</dbReference>
<dbReference type="Pfam" id="PF04413">
    <property type="entry name" value="Glycos_transf_N"/>
    <property type="match status" value="1"/>
</dbReference>
<keyword evidence="4 7" id="KW-0808">Transferase</keyword>
<comment type="similarity">
    <text evidence="7">Belongs to the glycosyltransferase group 1 family.</text>
</comment>
<comment type="pathway">
    <text evidence="1 7">Bacterial outer membrane biogenesis; LPS core biosynthesis.</text>
</comment>
<dbReference type="RefSeq" id="WP_343815197.1">
    <property type="nucleotide sequence ID" value="NZ_BAAAFA010000002.1"/>
</dbReference>
<dbReference type="EMBL" id="BAAAFA010000002">
    <property type="protein sequence ID" value="GAA0812988.1"/>
    <property type="molecule type" value="Genomic_DNA"/>
</dbReference>
<name>A0ABP3WGG6_9GAMM</name>
<keyword evidence="7" id="KW-0472">Membrane</keyword>
<keyword evidence="7" id="KW-0812">Transmembrane</keyword>
<evidence type="ECO:0000259" key="8">
    <source>
        <dbReference type="Pfam" id="PF04413"/>
    </source>
</evidence>
<organism evidence="9 10">
    <name type="scientific">Colwellia asteriadis</name>
    <dbReference type="NCBI Taxonomy" id="517723"/>
    <lineage>
        <taxon>Bacteria</taxon>
        <taxon>Pseudomonadati</taxon>
        <taxon>Pseudomonadota</taxon>
        <taxon>Gammaproteobacteria</taxon>
        <taxon>Alteromonadales</taxon>
        <taxon>Colwelliaceae</taxon>
        <taxon>Colwellia</taxon>
    </lineage>
</organism>
<evidence type="ECO:0000256" key="5">
    <source>
        <dbReference type="ARBA" id="ARBA00031445"/>
    </source>
</evidence>
<evidence type="ECO:0000256" key="1">
    <source>
        <dbReference type="ARBA" id="ARBA00004713"/>
    </source>
</evidence>
<keyword evidence="7" id="KW-1133">Transmembrane helix</keyword>
<dbReference type="PANTHER" id="PTHR42755">
    <property type="entry name" value="3-DEOXY-MANNO-OCTULOSONATE CYTIDYLYLTRANSFERASE"/>
    <property type="match status" value="1"/>
</dbReference>
<comment type="subcellular location">
    <subcellularLocation>
        <location evidence="7">Cell membrane</location>
    </subcellularLocation>
</comment>
<comment type="function">
    <text evidence="7">Involved in lipopolysaccharide (LPS) biosynthesis. Catalyzes the transfer of 3-deoxy-D-manno-octulosonate (Kdo) residue(s) from CMP-Kdo to lipid IV(A), the tetraacyldisaccharide-1,4'-bisphosphate precursor of lipid A.</text>
</comment>
<evidence type="ECO:0000313" key="9">
    <source>
        <dbReference type="EMBL" id="GAA0812988.1"/>
    </source>
</evidence>
<dbReference type="PANTHER" id="PTHR42755:SF1">
    <property type="entry name" value="3-DEOXY-D-MANNO-OCTULOSONIC ACID TRANSFERASE, MITOCHONDRIAL-RELATED"/>
    <property type="match status" value="1"/>
</dbReference>
<dbReference type="Proteomes" id="UP001500021">
    <property type="component" value="Unassembled WGS sequence"/>
</dbReference>
<feature type="transmembrane region" description="Helical" evidence="7">
    <location>
        <begin position="6"/>
        <end position="24"/>
    </location>
</feature>
<comment type="caution">
    <text evidence="9">The sequence shown here is derived from an EMBL/GenBank/DDBJ whole genome shotgun (WGS) entry which is preliminary data.</text>
</comment>
<evidence type="ECO:0000256" key="2">
    <source>
        <dbReference type="ARBA" id="ARBA00012621"/>
    </source>
</evidence>
<dbReference type="InterPro" id="IPR007507">
    <property type="entry name" value="Glycos_transf_N"/>
</dbReference>